<organism evidence="1 2">
    <name type="scientific">Rhodospirillum centenum (strain ATCC 51521 / SW)</name>
    <dbReference type="NCBI Taxonomy" id="414684"/>
    <lineage>
        <taxon>Bacteria</taxon>
        <taxon>Pseudomonadati</taxon>
        <taxon>Pseudomonadota</taxon>
        <taxon>Alphaproteobacteria</taxon>
        <taxon>Rhodospirillales</taxon>
        <taxon>Rhodospirillaceae</taxon>
        <taxon>Rhodospirillum</taxon>
    </lineage>
</organism>
<gene>
    <name evidence="1" type="ordered locus">RC1_4105</name>
</gene>
<dbReference type="EMBL" id="CP000613">
    <property type="protein sequence ID" value="ACJ01444.1"/>
    <property type="molecule type" value="Genomic_DNA"/>
</dbReference>
<dbReference type="OrthoDB" id="7873212at2"/>
<dbReference type="HOGENOM" id="CLU_371244_0_0_5"/>
<evidence type="ECO:0008006" key="3">
    <source>
        <dbReference type="Google" id="ProtNLM"/>
    </source>
</evidence>
<dbReference type="RefSeq" id="WP_012569216.1">
    <property type="nucleotide sequence ID" value="NC_011420.2"/>
</dbReference>
<evidence type="ECO:0000313" key="2">
    <source>
        <dbReference type="Proteomes" id="UP000001591"/>
    </source>
</evidence>
<keyword evidence="2" id="KW-1185">Reference proteome</keyword>
<dbReference type="AlphaFoldDB" id="B6IYS0"/>
<dbReference type="Gene3D" id="3.40.50.300">
    <property type="entry name" value="P-loop containing nucleotide triphosphate hydrolases"/>
    <property type="match status" value="1"/>
</dbReference>
<dbReference type="SUPFAM" id="SSF52540">
    <property type="entry name" value="P-loop containing nucleoside triphosphate hydrolases"/>
    <property type="match status" value="1"/>
</dbReference>
<proteinExistence type="predicted"/>
<dbReference type="eggNOG" id="COG5635">
    <property type="taxonomic scope" value="Bacteria"/>
</dbReference>
<evidence type="ECO:0000313" key="1">
    <source>
        <dbReference type="EMBL" id="ACJ01444.1"/>
    </source>
</evidence>
<dbReference type="InterPro" id="IPR027417">
    <property type="entry name" value="P-loop_NTPase"/>
</dbReference>
<dbReference type="Proteomes" id="UP000001591">
    <property type="component" value="Chromosome"/>
</dbReference>
<protein>
    <recommendedName>
        <fullName evidence="3">NACHT domain-containing protein</fullName>
    </recommendedName>
</protein>
<dbReference type="KEGG" id="rce:RC1_4105"/>
<dbReference type="STRING" id="414684.RC1_4105"/>
<accession>B6IYS0</accession>
<name>B6IYS0_RHOCS</name>
<reference evidence="1 2" key="1">
    <citation type="journal article" date="2010" name="BMC Genomics">
        <title>Metabolic flexibility revealed in the genome of the cyst-forming alpha-1 proteobacterium Rhodospirillum centenum.</title>
        <authorList>
            <person name="Lu Y.K."/>
            <person name="Marden J."/>
            <person name="Han M."/>
            <person name="Swingley W.D."/>
            <person name="Mastrian S.D."/>
            <person name="Chowdhury S.R."/>
            <person name="Hao J."/>
            <person name="Helmy T."/>
            <person name="Kim S."/>
            <person name="Kurdoglu A.A."/>
            <person name="Matthies H.J."/>
            <person name="Rollo D."/>
            <person name="Stothard P."/>
            <person name="Blankenship R.E."/>
            <person name="Bauer C.E."/>
            <person name="Touchman J.W."/>
        </authorList>
    </citation>
    <scope>NUCLEOTIDE SEQUENCE [LARGE SCALE GENOMIC DNA]</scope>
    <source>
        <strain evidence="2">ATCC 51521 / SW</strain>
    </source>
</reference>
<sequence>MNDSDDENSVFEAEVRRIARELFPKARINGPVIVDGRERDCVFNDGEVMHVIEATVSRRKDKATKDLEKSAELVKSLRRQHQDVNFKIWFITKREPSADQSAVGSEIKKLAKCPVDVCSFRTFSAKLVDASSYLSLRENHPFGSVRNPADDADYAVPREDYVQIDLLNFRDKSLVNVAYLPERMSESPGVYLLVGDFGAGKSMTMRYMYDILADKYMSGSTTTFPVYLNLRDHFGQSNPSEALLRHGNEIGFAAPNQLVAAWKAGHCHVFLDGFDELSSTRLVRGVGGLRAARREAMRLVHAFVSHHPRDTSIFVGGRQHYFDSLEELEKALGLPSNFVHLTLNEFTHEQVTKFLKGKGFNERVPNWLPSRPLLLGYLAIKGVLARHDPDISSLAREEGWDYLVDRICEREARQIDPISIDPHAVREFVERLASWARRTNSGRGPVHLNNIYSIFEGVFSMPPDEKASTLIFRMPGLTSASGQEDAREFIDDDYVDACRSGDIIRFIESPHDPKSELLDESTINMGDLGASLSAYKLSGATAKKLSAALDSAARRNAPCLSFDVLRVMQQINASYVGPNIKISDGFFSEYQISASPDLSKVTFSECYFNVVEIDEGANAGPEFVKCQIEKVVGCIGQKDLPSFVASSADGISKFEDEAQTNADILDLPMPMSTKVLMTILRKLFVQAGRGRRENAFYRGLDGRSKVYVPEILQIIEKMEFASPSKNSGPVVWFPNRSLARDAHEILQAPLHSNHPLAAQVRIL</sequence>